<dbReference type="InterPro" id="IPR051681">
    <property type="entry name" value="Ser/Thr_Kinases-Pseudokinases"/>
</dbReference>
<keyword evidence="8" id="KW-1185">Reference proteome</keyword>
<organism evidence="7 8">
    <name type="scientific">Cristinia sonorae</name>
    <dbReference type="NCBI Taxonomy" id="1940300"/>
    <lineage>
        <taxon>Eukaryota</taxon>
        <taxon>Fungi</taxon>
        <taxon>Dikarya</taxon>
        <taxon>Basidiomycota</taxon>
        <taxon>Agaricomycotina</taxon>
        <taxon>Agaricomycetes</taxon>
        <taxon>Agaricomycetidae</taxon>
        <taxon>Agaricales</taxon>
        <taxon>Pleurotineae</taxon>
        <taxon>Stephanosporaceae</taxon>
        <taxon>Cristinia</taxon>
    </lineage>
</organism>
<evidence type="ECO:0000256" key="2">
    <source>
        <dbReference type="ARBA" id="ARBA00022741"/>
    </source>
</evidence>
<reference evidence="7" key="1">
    <citation type="journal article" date="2021" name="New Phytol.">
        <title>Evolutionary innovations through gain and loss of genes in the ectomycorrhizal Boletales.</title>
        <authorList>
            <person name="Wu G."/>
            <person name="Miyauchi S."/>
            <person name="Morin E."/>
            <person name="Kuo A."/>
            <person name="Drula E."/>
            <person name="Varga T."/>
            <person name="Kohler A."/>
            <person name="Feng B."/>
            <person name="Cao Y."/>
            <person name="Lipzen A."/>
            <person name="Daum C."/>
            <person name="Hundley H."/>
            <person name="Pangilinan J."/>
            <person name="Johnson J."/>
            <person name="Barry K."/>
            <person name="LaButti K."/>
            <person name="Ng V."/>
            <person name="Ahrendt S."/>
            <person name="Min B."/>
            <person name="Choi I.G."/>
            <person name="Park H."/>
            <person name="Plett J.M."/>
            <person name="Magnuson J."/>
            <person name="Spatafora J.W."/>
            <person name="Nagy L.G."/>
            <person name="Henrissat B."/>
            <person name="Grigoriev I.V."/>
            <person name="Yang Z.L."/>
            <person name="Xu J."/>
            <person name="Martin F.M."/>
        </authorList>
    </citation>
    <scope>NUCLEOTIDE SEQUENCE</scope>
    <source>
        <strain evidence="7">KKN 215</strain>
    </source>
</reference>
<keyword evidence="2 5" id="KW-0547">Nucleotide-binding</keyword>
<dbReference type="GO" id="GO:0005634">
    <property type="term" value="C:nucleus"/>
    <property type="evidence" value="ECO:0007669"/>
    <property type="project" value="InterPro"/>
</dbReference>
<dbReference type="PROSITE" id="PS50011">
    <property type="entry name" value="PROTEIN_KINASE_DOM"/>
    <property type="match status" value="1"/>
</dbReference>
<proteinExistence type="predicted"/>
<keyword evidence="3 7" id="KW-0418">Kinase</keyword>
<dbReference type="PANTHER" id="PTHR44329">
    <property type="entry name" value="SERINE/THREONINE-PROTEIN KINASE TNNI3K-RELATED"/>
    <property type="match status" value="1"/>
</dbReference>
<evidence type="ECO:0000256" key="1">
    <source>
        <dbReference type="ARBA" id="ARBA00022679"/>
    </source>
</evidence>
<sequence>MKSWLNMHDIKDKGTIKKRKMQVQDNTDPENSDLKLDLMGCVRQHIAALSIQSEKTEALLCSARARLQRGDPPAGNAPTVHDLEGLNIWRSWHLNRLEYTLRGLDNDIIELNSAVALYDDLEDLFSEMSVDDSDFGRLATIFEQFRDIYHDIIPVEADIPPTISQSSTSSKEYGPQRLPEVRGFISPQDPQIAILLKAVLDARVPESTLMGLVGSDPRHVIDWLQQILDLPSSDGELVLLNLSIDQNDRRQTHGRLRRILLKLSLHHNLLPSALTLPNVVCSTSESIGFGGFADVFCGTHQGRRVALKRLRVFLMSDPSKRQELRRAFYRESIIWRFLSHRHLLPFLGIDNKIFREAFCMVSPWMEHGNIRHAIDSMKESMDNAPTVLFNRVNRWIREIALGLAYLHEECIVHGDLRAANILIDSDWTVKLADFGLSLFADGTSNHYASARGGSMRWLAPEIIDPEAFGVESSRSTYASDVYSFACTCMELYTSEAPFSGLSEATVINRIHAQGLYQELEGHQAFV</sequence>
<dbReference type="AlphaFoldDB" id="A0A8K0UQ48"/>
<dbReference type="InterPro" id="IPR011009">
    <property type="entry name" value="Kinase-like_dom_sf"/>
</dbReference>
<protein>
    <submittedName>
        <fullName evidence="7">Kinase-like domain-containing protein</fullName>
    </submittedName>
</protein>
<dbReference type="EMBL" id="JAEVFJ010000014">
    <property type="protein sequence ID" value="KAH8100929.1"/>
    <property type="molecule type" value="Genomic_DNA"/>
</dbReference>
<evidence type="ECO:0000256" key="3">
    <source>
        <dbReference type="ARBA" id="ARBA00022777"/>
    </source>
</evidence>
<evidence type="ECO:0000256" key="4">
    <source>
        <dbReference type="ARBA" id="ARBA00022840"/>
    </source>
</evidence>
<dbReference type="SUPFAM" id="SSF56112">
    <property type="entry name" value="Protein kinase-like (PK-like)"/>
    <property type="match status" value="1"/>
</dbReference>
<dbReference type="InterPro" id="IPR000719">
    <property type="entry name" value="Prot_kinase_dom"/>
</dbReference>
<evidence type="ECO:0000313" key="8">
    <source>
        <dbReference type="Proteomes" id="UP000813824"/>
    </source>
</evidence>
<dbReference type="Pfam" id="PF07714">
    <property type="entry name" value="PK_Tyr_Ser-Thr"/>
    <property type="match status" value="1"/>
</dbReference>
<feature type="binding site" evidence="5">
    <location>
        <position position="308"/>
    </location>
    <ligand>
        <name>ATP</name>
        <dbReference type="ChEBI" id="CHEBI:30616"/>
    </ligand>
</feature>
<evidence type="ECO:0000313" key="7">
    <source>
        <dbReference type="EMBL" id="KAH8100929.1"/>
    </source>
</evidence>
<dbReference type="Gene3D" id="1.10.510.10">
    <property type="entry name" value="Transferase(Phosphotransferase) domain 1"/>
    <property type="match status" value="1"/>
</dbReference>
<name>A0A8K0UQ48_9AGAR</name>
<gene>
    <name evidence="7" type="ORF">BXZ70DRAFT_137351</name>
</gene>
<dbReference type="InterPro" id="IPR007207">
    <property type="entry name" value="Not_N"/>
</dbReference>
<dbReference type="Proteomes" id="UP000813824">
    <property type="component" value="Unassembled WGS sequence"/>
</dbReference>
<comment type="caution">
    <text evidence="7">The sequence shown here is derived from an EMBL/GenBank/DDBJ whole genome shotgun (WGS) entry which is preliminary data.</text>
</comment>
<dbReference type="GO" id="GO:0004674">
    <property type="term" value="F:protein serine/threonine kinase activity"/>
    <property type="evidence" value="ECO:0007669"/>
    <property type="project" value="TreeGrafter"/>
</dbReference>
<dbReference type="InterPro" id="IPR001245">
    <property type="entry name" value="Ser-Thr/Tyr_kinase_cat_dom"/>
</dbReference>
<dbReference type="PROSITE" id="PS00109">
    <property type="entry name" value="PROTEIN_KINASE_TYR"/>
    <property type="match status" value="1"/>
</dbReference>
<dbReference type="PROSITE" id="PS00107">
    <property type="entry name" value="PROTEIN_KINASE_ATP"/>
    <property type="match status" value="1"/>
</dbReference>
<feature type="domain" description="Protein kinase" evidence="6">
    <location>
        <begin position="281"/>
        <end position="526"/>
    </location>
</feature>
<evidence type="ECO:0000256" key="5">
    <source>
        <dbReference type="PROSITE-ProRule" id="PRU10141"/>
    </source>
</evidence>
<accession>A0A8K0UQ48</accession>
<dbReference type="GO" id="GO:0005524">
    <property type="term" value="F:ATP binding"/>
    <property type="evidence" value="ECO:0007669"/>
    <property type="project" value="UniProtKB-UniRule"/>
</dbReference>
<dbReference type="GO" id="GO:0006355">
    <property type="term" value="P:regulation of DNA-templated transcription"/>
    <property type="evidence" value="ECO:0007669"/>
    <property type="project" value="InterPro"/>
</dbReference>
<dbReference type="Pfam" id="PF04065">
    <property type="entry name" value="Not3"/>
    <property type="match status" value="1"/>
</dbReference>
<keyword evidence="4 5" id="KW-0067">ATP-binding</keyword>
<dbReference type="InterPro" id="IPR017441">
    <property type="entry name" value="Protein_kinase_ATP_BS"/>
</dbReference>
<dbReference type="InterPro" id="IPR008266">
    <property type="entry name" value="Tyr_kinase_AS"/>
</dbReference>
<dbReference type="OrthoDB" id="3248549at2759"/>
<evidence type="ECO:0000259" key="6">
    <source>
        <dbReference type="PROSITE" id="PS50011"/>
    </source>
</evidence>
<keyword evidence="1" id="KW-0808">Transferase</keyword>
<dbReference type="PANTHER" id="PTHR44329:SF288">
    <property type="entry name" value="MITOGEN-ACTIVATED PROTEIN KINASE KINASE KINASE 20"/>
    <property type="match status" value="1"/>
</dbReference>